<evidence type="ECO:0000313" key="20">
    <source>
        <dbReference type="Proteomes" id="UP000461585"/>
    </source>
</evidence>
<dbReference type="CDD" id="cd01879">
    <property type="entry name" value="FeoB"/>
    <property type="match status" value="1"/>
</dbReference>
<dbReference type="GO" id="GO:0005525">
    <property type="term" value="F:GTP binding"/>
    <property type="evidence" value="ECO:0007669"/>
    <property type="project" value="UniProtKB-KW"/>
</dbReference>
<feature type="transmembrane region" description="Helical" evidence="17">
    <location>
        <begin position="279"/>
        <end position="297"/>
    </location>
</feature>
<dbReference type="InterPro" id="IPR027417">
    <property type="entry name" value="P-loop_NTPase"/>
</dbReference>
<dbReference type="NCBIfam" id="TIGR00437">
    <property type="entry name" value="feoB"/>
    <property type="match status" value="1"/>
</dbReference>
<protein>
    <recommendedName>
        <fullName evidence="14 17">Ferrous iron transport protein B</fullName>
    </recommendedName>
</protein>
<feature type="transmembrane region" description="Helical" evidence="17">
    <location>
        <begin position="637"/>
        <end position="657"/>
    </location>
</feature>
<keyword evidence="13 17" id="KW-0472">Membrane</keyword>
<feature type="domain" description="FeoB-type G" evidence="18">
    <location>
        <begin position="3"/>
        <end position="165"/>
    </location>
</feature>
<keyword evidence="7 17" id="KW-0812">Transmembrane</keyword>
<dbReference type="Gene3D" id="3.40.50.300">
    <property type="entry name" value="P-loop containing nucleotide triphosphate hydrolases"/>
    <property type="match status" value="1"/>
</dbReference>
<evidence type="ECO:0000256" key="9">
    <source>
        <dbReference type="ARBA" id="ARBA00022989"/>
    </source>
</evidence>
<gene>
    <name evidence="19" type="primary">feoB</name>
    <name evidence="19" type="ORF">GXN74_06380</name>
</gene>
<keyword evidence="12 15" id="KW-0342">GTP-binding</keyword>
<feature type="transmembrane region" description="Helical" evidence="17">
    <location>
        <begin position="606"/>
        <end position="625"/>
    </location>
</feature>
<evidence type="ECO:0000259" key="18">
    <source>
        <dbReference type="PROSITE" id="PS51711"/>
    </source>
</evidence>
<keyword evidence="11" id="KW-0406">Ion transport</keyword>
<dbReference type="InterPro" id="IPR050860">
    <property type="entry name" value="FeoB_GTPase"/>
</dbReference>
<dbReference type="Gene3D" id="1.10.287.1770">
    <property type="match status" value="1"/>
</dbReference>
<comment type="caution">
    <text evidence="19">The sequence shown here is derived from an EMBL/GenBank/DDBJ whole genome shotgun (WGS) entry which is preliminary data.</text>
</comment>
<feature type="binding site" evidence="16">
    <location>
        <position position="22"/>
    </location>
    <ligand>
        <name>Mg(2+)</name>
        <dbReference type="ChEBI" id="CHEBI:18420"/>
        <label>1</label>
    </ligand>
</feature>
<evidence type="ECO:0000256" key="7">
    <source>
        <dbReference type="ARBA" id="ARBA00022692"/>
    </source>
</evidence>
<evidence type="ECO:0000256" key="6">
    <source>
        <dbReference type="ARBA" id="ARBA00022519"/>
    </source>
</evidence>
<evidence type="ECO:0000256" key="8">
    <source>
        <dbReference type="ARBA" id="ARBA00022741"/>
    </source>
</evidence>
<evidence type="ECO:0000256" key="16">
    <source>
        <dbReference type="PIRSR" id="PIRSR603373-2"/>
    </source>
</evidence>
<dbReference type="EMBL" id="JAAEEH010000013">
    <property type="protein sequence ID" value="NDL67365.1"/>
    <property type="molecule type" value="Genomic_DNA"/>
</dbReference>
<reference evidence="19 20" key="1">
    <citation type="submission" date="2020-01" db="EMBL/GenBank/DDBJ databases">
        <title>Anaeroalcalibacter tamaniensis gen. nov., sp. nov., moderately halophilic strictly anaerobic fermenter bacterium from mud volcano of Taman peninsula.</title>
        <authorList>
            <person name="Frolova A."/>
            <person name="Merkel A.Y."/>
            <person name="Slobodkin A.I."/>
        </authorList>
    </citation>
    <scope>NUCLEOTIDE SEQUENCE [LARGE SCALE GENOMIC DNA]</scope>
    <source>
        <strain evidence="19 20">F-3ap</strain>
    </source>
</reference>
<evidence type="ECO:0000256" key="14">
    <source>
        <dbReference type="NCBIfam" id="TIGR00437"/>
    </source>
</evidence>
<keyword evidence="16" id="KW-0479">Metal-binding</keyword>
<dbReference type="Pfam" id="PF07664">
    <property type="entry name" value="FeoB_C"/>
    <property type="match status" value="1"/>
</dbReference>
<evidence type="ECO:0000313" key="19">
    <source>
        <dbReference type="EMBL" id="NDL67365.1"/>
    </source>
</evidence>
<evidence type="ECO:0000256" key="12">
    <source>
        <dbReference type="ARBA" id="ARBA00023134"/>
    </source>
</evidence>
<feature type="binding site" evidence="16">
    <location>
        <position position="21"/>
    </location>
    <ligand>
        <name>Mg(2+)</name>
        <dbReference type="ChEBI" id="CHEBI:18420"/>
        <label>2</label>
    </ligand>
</feature>
<feature type="transmembrane region" description="Helical" evidence="17">
    <location>
        <begin position="449"/>
        <end position="469"/>
    </location>
</feature>
<accession>A0A7X5HVF9</accession>
<evidence type="ECO:0000256" key="17">
    <source>
        <dbReference type="RuleBase" id="RU362098"/>
    </source>
</evidence>
<dbReference type="PANTHER" id="PTHR43185:SF1">
    <property type="entry name" value="FE(2+) TRANSPORTER FEOB"/>
    <property type="match status" value="1"/>
</dbReference>
<dbReference type="SUPFAM" id="SSF52540">
    <property type="entry name" value="P-loop containing nucleoside triphosphate hydrolases"/>
    <property type="match status" value="1"/>
</dbReference>
<dbReference type="Pfam" id="PF17910">
    <property type="entry name" value="FeoB_Cyto"/>
    <property type="match status" value="1"/>
</dbReference>
<evidence type="ECO:0000256" key="15">
    <source>
        <dbReference type="PIRSR" id="PIRSR603373-1"/>
    </source>
</evidence>
<comment type="similarity">
    <text evidence="17">Belongs to the TRAFAC class TrmE-Era-EngA-EngB-Septin-like GTPase superfamily. FeoB GTPase (TC 9.A.8) family.</text>
</comment>
<keyword evidence="16" id="KW-0460">Magnesium</keyword>
<feature type="binding site" evidence="15">
    <location>
        <begin position="10"/>
        <end position="17"/>
    </location>
    <ligand>
        <name>GTP</name>
        <dbReference type="ChEBI" id="CHEBI:37565"/>
        <label>1</label>
    </ligand>
</feature>
<dbReference type="Proteomes" id="UP000461585">
    <property type="component" value="Unassembled WGS sequence"/>
</dbReference>
<keyword evidence="10 17" id="KW-0408">Iron</keyword>
<dbReference type="FunFam" id="3.40.50.300:FF:000426">
    <property type="entry name" value="Ferrous iron transport protein B"/>
    <property type="match status" value="1"/>
</dbReference>
<evidence type="ECO:0000256" key="4">
    <source>
        <dbReference type="ARBA" id="ARBA00022475"/>
    </source>
</evidence>
<sequence length="661" mass="72470">MNTIKVALIGNPNCGKTTLFNAYTGAKHKVGNWPGVTVEKREGLLHHDGNHITLVDLPGIYSISPYSLEEKLTQEYILNYDPDVIVNVVDASNLERNLYLTAQLLEMGKPVVLALTMVDVLEARRITLNTDKLSKALGVDVVPVTALRNLGLKNLLHTVIRRSKAKEVQEPPGIPYGELEEAIAQVESLLPVQEGVEERFRRWIAIKLLEGDGSILQKVETPELKALLEKLAASGVHYEEELAIKKYGHVQEIVPQVLEGDEGREILSDRIDRILTHELLGIPIFLAMMGLVFVFTFTVGNHFAGLMEGFFGFAGSFVTSRFGAWGVAEWMTSLVVDGIIGGVGGILIFLPNIAALFVAMSLMEDSGYMARIALIMDKIMRRFGLSGKAFIPMILGFGCSVPAIMTARTLEDERDRLATIMVTPFMSCSARFPIYVLFSRAFFPGREILVTLTLYVLGILVAVLTALLFKRTLAKGEKGALILELPNYKLPSWKTTGIFVWEKVRGYIVRAGTIIFIASIFLWFILEYNFSGKAEMSASIGASIGKAIAPAFSPMGFGTWEAALALLAGIMGKEIVVSSMAVIYGIGEGSLSAVLSQVGFTPASAYAFMVFALLYTACLATLGVIKKETNSWRWMFFAFGYQLGVAWVVSALIYQVIGLFA</sequence>
<keyword evidence="4" id="KW-1003">Cell membrane</keyword>
<dbReference type="InterPro" id="IPR011640">
    <property type="entry name" value="Fe2_transport_prot_B_C"/>
</dbReference>
<feature type="transmembrane region" description="Helical" evidence="17">
    <location>
        <begin position="309"/>
        <end position="327"/>
    </location>
</feature>
<feature type="binding site" evidence="15">
    <location>
        <begin position="56"/>
        <end position="59"/>
    </location>
    <ligand>
        <name>GTP</name>
        <dbReference type="ChEBI" id="CHEBI:37565"/>
        <label>3</label>
    </ligand>
</feature>
<dbReference type="RefSeq" id="WP_162370087.1">
    <property type="nucleotide sequence ID" value="NZ_JAAEEH010000013.1"/>
</dbReference>
<feature type="binding site" evidence="16">
    <location>
        <position position="25"/>
    </location>
    <ligand>
        <name>Mg(2+)</name>
        <dbReference type="ChEBI" id="CHEBI:18420"/>
        <label>2</label>
    </ligand>
</feature>
<dbReference type="Pfam" id="PF02421">
    <property type="entry name" value="FeoB_N"/>
    <property type="match status" value="1"/>
</dbReference>
<evidence type="ECO:0000256" key="5">
    <source>
        <dbReference type="ARBA" id="ARBA00022496"/>
    </source>
</evidence>
<dbReference type="InterPro" id="IPR011642">
    <property type="entry name" value="Gate_dom"/>
</dbReference>
<keyword evidence="8 15" id="KW-0547">Nucleotide-binding</keyword>
<organism evidence="19 20">
    <name type="scientific">Anaerotalea alkaliphila</name>
    <dbReference type="NCBI Taxonomy" id="2662126"/>
    <lineage>
        <taxon>Bacteria</taxon>
        <taxon>Bacillati</taxon>
        <taxon>Bacillota</taxon>
        <taxon>Clostridia</taxon>
        <taxon>Eubacteriales</taxon>
        <taxon>Anaerotalea</taxon>
    </lineage>
</organism>
<evidence type="ECO:0000256" key="10">
    <source>
        <dbReference type="ARBA" id="ARBA00023004"/>
    </source>
</evidence>
<dbReference type="InterPro" id="IPR041069">
    <property type="entry name" value="FeoB_Cyto"/>
</dbReference>
<evidence type="ECO:0000256" key="13">
    <source>
        <dbReference type="ARBA" id="ARBA00023136"/>
    </source>
</evidence>
<comment type="function">
    <text evidence="1 17">Probable transporter of a GTP-driven Fe(2+) uptake system.</text>
</comment>
<dbReference type="PROSITE" id="PS51711">
    <property type="entry name" value="G_FEOB"/>
    <property type="match status" value="1"/>
</dbReference>
<evidence type="ECO:0000256" key="11">
    <source>
        <dbReference type="ARBA" id="ARBA00023065"/>
    </source>
</evidence>
<feature type="transmembrane region" description="Helical" evidence="17">
    <location>
        <begin position="507"/>
        <end position="526"/>
    </location>
</feature>
<proteinExistence type="inferred from homology"/>
<evidence type="ECO:0000256" key="2">
    <source>
        <dbReference type="ARBA" id="ARBA00004429"/>
    </source>
</evidence>
<feature type="binding site" evidence="15">
    <location>
        <begin position="35"/>
        <end position="39"/>
    </location>
    <ligand>
        <name>GTP</name>
        <dbReference type="ChEBI" id="CHEBI:37565"/>
        <label>2</label>
    </ligand>
</feature>
<dbReference type="InterPro" id="IPR005225">
    <property type="entry name" value="Small_GTP-bd"/>
</dbReference>
<feature type="binding site" evidence="16">
    <location>
        <position position="24"/>
    </location>
    <ligand>
        <name>Mg(2+)</name>
        <dbReference type="ChEBI" id="CHEBI:18420"/>
        <label>2</label>
    </ligand>
</feature>
<dbReference type="InterPro" id="IPR003373">
    <property type="entry name" value="Fe2_transport_prot-B"/>
</dbReference>
<dbReference type="GO" id="GO:0005886">
    <property type="term" value="C:plasma membrane"/>
    <property type="evidence" value="ECO:0007669"/>
    <property type="project" value="UniProtKB-SubCell"/>
</dbReference>
<dbReference type="InterPro" id="IPR006073">
    <property type="entry name" value="GTP-bd"/>
</dbReference>
<feature type="transmembrane region" description="Helical" evidence="17">
    <location>
        <begin position="339"/>
        <end position="362"/>
    </location>
</feature>
<name>A0A7X5HVF9_9FIRM</name>
<feature type="transmembrane region" description="Helical" evidence="17">
    <location>
        <begin position="383"/>
        <end position="405"/>
    </location>
</feature>
<dbReference type="NCBIfam" id="TIGR00231">
    <property type="entry name" value="small_GTP"/>
    <property type="match status" value="1"/>
</dbReference>
<keyword evidence="9 17" id="KW-1133">Transmembrane helix</keyword>
<keyword evidence="3 17" id="KW-0813">Transport</keyword>
<dbReference type="GO" id="GO:0046872">
    <property type="term" value="F:metal ion binding"/>
    <property type="evidence" value="ECO:0007669"/>
    <property type="project" value="UniProtKB-KW"/>
</dbReference>
<evidence type="ECO:0000256" key="3">
    <source>
        <dbReference type="ARBA" id="ARBA00022448"/>
    </source>
</evidence>
<evidence type="ECO:0000256" key="1">
    <source>
        <dbReference type="ARBA" id="ARBA00003926"/>
    </source>
</evidence>
<dbReference type="Pfam" id="PF07670">
    <property type="entry name" value="Gate"/>
    <property type="match status" value="2"/>
</dbReference>
<dbReference type="PANTHER" id="PTHR43185">
    <property type="entry name" value="FERROUS IRON TRANSPORT PROTEIN B"/>
    <property type="match status" value="1"/>
</dbReference>
<dbReference type="AlphaFoldDB" id="A0A7X5HVF9"/>
<keyword evidence="5 17" id="KW-0410">Iron transport</keyword>
<keyword evidence="6" id="KW-0997">Cell inner membrane</keyword>
<dbReference type="GO" id="GO:0015093">
    <property type="term" value="F:ferrous iron transmembrane transporter activity"/>
    <property type="evidence" value="ECO:0007669"/>
    <property type="project" value="UniProtKB-UniRule"/>
</dbReference>
<dbReference type="InterPro" id="IPR030389">
    <property type="entry name" value="G_FEOB_dom"/>
</dbReference>
<dbReference type="PRINTS" id="PR00326">
    <property type="entry name" value="GTP1OBG"/>
</dbReference>
<comment type="subcellular location">
    <subcellularLocation>
        <location evidence="2">Cell inner membrane</location>
        <topology evidence="2">Multi-pass membrane protein</topology>
    </subcellularLocation>
    <subcellularLocation>
        <location evidence="17">Cell membrane</location>
        <topology evidence="17">Multi-pass membrane protein</topology>
    </subcellularLocation>
</comment>
<keyword evidence="20" id="KW-1185">Reference proteome</keyword>